<dbReference type="RefSeq" id="WP_235633124.1">
    <property type="nucleotide sequence ID" value="NZ_CP059894.1"/>
</dbReference>
<evidence type="ECO:0000313" key="4">
    <source>
        <dbReference type="Proteomes" id="UP000199707"/>
    </source>
</evidence>
<dbReference type="PANTHER" id="PTHR45138:SF9">
    <property type="entry name" value="DIGUANYLATE CYCLASE DGCM-RELATED"/>
    <property type="match status" value="1"/>
</dbReference>
<dbReference type="InterPro" id="IPR043128">
    <property type="entry name" value="Rev_trsase/Diguanyl_cyclase"/>
</dbReference>
<dbReference type="SUPFAM" id="SSF55073">
    <property type="entry name" value="Nucleotide cyclase"/>
    <property type="match status" value="1"/>
</dbReference>
<dbReference type="Proteomes" id="UP000199707">
    <property type="component" value="Unassembled WGS sequence"/>
</dbReference>
<dbReference type="Gene3D" id="3.30.70.270">
    <property type="match status" value="1"/>
</dbReference>
<feature type="transmembrane region" description="Helical" evidence="1">
    <location>
        <begin position="138"/>
        <end position="158"/>
    </location>
</feature>
<dbReference type="Pfam" id="PF00990">
    <property type="entry name" value="GGDEF"/>
    <property type="match status" value="1"/>
</dbReference>
<dbReference type="GO" id="GO:0052621">
    <property type="term" value="F:diguanylate cyclase activity"/>
    <property type="evidence" value="ECO:0007669"/>
    <property type="project" value="TreeGrafter"/>
</dbReference>
<keyword evidence="1" id="KW-1133">Transmembrane helix</keyword>
<feature type="transmembrane region" description="Helical" evidence="1">
    <location>
        <begin position="170"/>
        <end position="191"/>
    </location>
</feature>
<dbReference type="CDD" id="cd01949">
    <property type="entry name" value="GGDEF"/>
    <property type="match status" value="1"/>
</dbReference>
<organism evidence="3 4">
    <name type="scientific">Mycolicibacterium fluoranthenivorans</name>
    <dbReference type="NCBI Taxonomy" id="258505"/>
    <lineage>
        <taxon>Bacteria</taxon>
        <taxon>Bacillati</taxon>
        <taxon>Actinomycetota</taxon>
        <taxon>Actinomycetes</taxon>
        <taxon>Mycobacteriales</taxon>
        <taxon>Mycobacteriaceae</taxon>
        <taxon>Mycolicibacterium</taxon>
    </lineage>
</organism>
<dbReference type="PANTHER" id="PTHR45138">
    <property type="entry name" value="REGULATORY COMPONENTS OF SENSORY TRANSDUCTION SYSTEM"/>
    <property type="match status" value="1"/>
</dbReference>
<name>A0A1G4X2V8_9MYCO</name>
<dbReference type="PROSITE" id="PS50887">
    <property type="entry name" value="GGDEF"/>
    <property type="match status" value="1"/>
</dbReference>
<dbReference type="AlphaFoldDB" id="A0A1G4X2V8"/>
<dbReference type="GO" id="GO:0043709">
    <property type="term" value="P:cell adhesion involved in single-species biofilm formation"/>
    <property type="evidence" value="ECO:0007669"/>
    <property type="project" value="TreeGrafter"/>
</dbReference>
<sequence>MRAYIAALRSWWRQPDHYDWLSSYLATQGLRGPTRLMMVLVILLLGAGPLLLHWSPSGPTAGLPRTLSSGVTVITATLAVPWALHWPTRRESRLFAVVAAACIAAAALLVRDPAAGLLGCAVFAAIAGYVAFFHTSPVLVSVIVLALVTSAINAARLAAAGDPAGATAELLVVTVGVLAVPCSVQVLVHLLGSDAAESDLDALTGVYNRRGFRRVGCDLFARAREAGVTTGMVLVDLDGFKRINDTRGHSAGDQLLVAVSDILRRHAPRDTVAARFGGEEFVIAGHLDESRAALLAEHVRRDVAALPDAITVSIGAATADIRDAEDHELQLILDRLVDAADDAMYSAKRAGGNRVHMSR</sequence>
<proteinExistence type="predicted"/>
<dbReference type="InterPro" id="IPR029787">
    <property type="entry name" value="Nucleotide_cyclase"/>
</dbReference>
<protein>
    <submittedName>
        <fullName evidence="3">Diguanylate cyclase (GGDEF) domain-containing protein</fullName>
    </submittedName>
</protein>
<accession>A0A1G4X2V8</accession>
<evidence type="ECO:0000256" key="1">
    <source>
        <dbReference type="SAM" id="Phobius"/>
    </source>
</evidence>
<dbReference type="STRING" id="1502745.SAMN02799620_06045"/>
<reference evidence="4" key="1">
    <citation type="submission" date="2016-10" db="EMBL/GenBank/DDBJ databases">
        <authorList>
            <person name="Varghese N."/>
            <person name="Submissions S."/>
        </authorList>
    </citation>
    <scope>NUCLEOTIDE SEQUENCE [LARGE SCALE GENOMIC DNA]</scope>
    <source>
        <strain evidence="4">UNC267MFSha1.1M11</strain>
    </source>
</reference>
<dbReference type="GO" id="GO:0005886">
    <property type="term" value="C:plasma membrane"/>
    <property type="evidence" value="ECO:0007669"/>
    <property type="project" value="TreeGrafter"/>
</dbReference>
<dbReference type="InterPro" id="IPR000160">
    <property type="entry name" value="GGDEF_dom"/>
</dbReference>
<dbReference type="NCBIfam" id="TIGR00254">
    <property type="entry name" value="GGDEF"/>
    <property type="match status" value="1"/>
</dbReference>
<evidence type="ECO:0000313" key="3">
    <source>
        <dbReference type="EMBL" id="SCX33765.1"/>
    </source>
</evidence>
<dbReference type="GO" id="GO:1902201">
    <property type="term" value="P:negative regulation of bacterial-type flagellum-dependent cell motility"/>
    <property type="evidence" value="ECO:0007669"/>
    <property type="project" value="TreeGrafter"/>
</dbReference>
<gene>
    <name evidence="3" type="ORF">SAMN02799620_06045</name>
</gene>
<keyword evidence="1" id="KW-0812">Transmembrane</keyword>
<feature type="transmembrane region" description="Helical" evidence="1">
    <location>
        <begin position="93"/>
        <end position="110"/>
    </location>
</feature>
<dbReference type="InterPro" id="IPR050469">
    <property type="entry name" value="Diguanylate_Cyclase"/>
</dbReference>
<feature type="transmembrane region" description="Helical" evidence="1">
    <location>
        <begin position="36"/>
        <end position="55"/>
    </location>
</feature>
<feature type="domain" description="GGDEF" evidence="2">
    <location>
        <begin position="228"/>
        <end position="359"/>
    </location>
</feature>
<keyword evidence="1" id="KW-0472">Membrane</keyword>
<dbReference type="EMBL" id="FMUB01000019">
    <property type="protein sequence ID" value="SCX33765.1"/>
    <property type="molecule type" value="Genomic_DNA"/>
</dbReference>
<evidence type="ECO:0000259" key="2">
    <source>
        <dbReference type="PROSITE" id="PS50887"/>
    </source>
</evidence>
<dbReference type="SMART" id="SM00267">
    <property type="entry name" value="GGDEF"/>
    <property type="match status" value="1"/>
</dbReference>
<feature type="transmembrane region" description="Helical" evidence="1">
    <location>
        <begin position="116"/>
        <end position="133"/>
    </location>
</feature>
<feature type="transmembrane region" description="Helical" evidence="1">
    <location>
        <begin position="67"/>
        <end position="86"/>
    </location>
</feature>